<evidence type="ECO:0000259" key="6">
    <source>
        <dbReference type="PROSITE" id="PS50850"/>
    </source>
</evidence>
<dbReference type="PROSITE" id="PS00217">
    <property type="entry name" value="SUGAR_TRANSPORT_2"/>
    <property type="match status" value="1"/>
</dbReference>
<dbReference type="InterPro" id="IPR020846">
    <property type="entry name" value="MFS_dom"/>
</dbReference>
<feature type="transmembrane region" description="Helical" evidence="5">
    <location>
        <begin position="346"/>
        <end position="368"/>
    </location>
</feature>
<feature type="transmembrane region" description="Helical" evidence="5">
    <location>
        <begin position="20"/>
        <end position="44"/>
    </location>
</feature>
<dbReference type="AlphaFoldDB" id="A0A378UHW0"/>
<dbReference type="PROSITE" id="PS50850">
    <property type="entry name" value="MFS"/>
    <property type="match status" value="1"/>
</dbReference>
<evidence type="ECO:0000256" key="1">
    <source>
        <dbReference type="ARBA" id="ARBA00004141"/>
    </source>
</evidence>
<feature type="transmembrane region" description="Helical" evidence="5">
    <location>
        <begin position="88"/>
        <end position="107"/>
    </location>
</feature>
<dbReference type="InterPro" id="IPR005829">
    <property type="entry name" value="Sugar_transporter_CS"/>
</dbReference>
<dbReference type="PANTHER" id="PTHR23508">
    <property type="entry name" value="CARBOXYLIC ACID TRANSPORTER PROTEIN HOMOLOG"/>
    <property type="match status" value="1"/>
</dbReference>
<feature type="transmembrane region" description="Helical" evidence="5">
    <location>
        <begin position="175"/>
        <end position="196"/>
    </location>
</feature>
<gene>
    <name evidence="7" type="primary">pcaK_5</name>
    <name evidence="7" type="ORF">NCTC10295_01761</name>
</gene>
<feature type="domain" description="Major facilitator superfamily (MFS) profile" evidence="6">
    <location>
        <begin position="22"/>
        <end position="435"/>
    </location>
</feature>
<evidence type="ECO:0000256" key="3">
    <source>
        <dbReference type="ARBA" id="ARBA00022989"/>
    </source>
</evidence>
<dbReference type="PANTHER" id="PTHR23508:SF10">
    <property type="entry name" value="CARBOXYLIC ACID TRANSPORTER PROTEIN HOMOLOG"/>
    <property type="match status" value="1"/>
</dbReference>
<evidence type="ECO:0000256" key="2">
    <source>
        <dbReference type="ARBA" id="ARBA00022692"/>
    </source>
</evidence>
<feature type="transmembrane region" description="Helical" evidence="5">
    <location>
        <begin position="409"/>
        <end position="428"/>
    </location>
</feature>
<dbReference type="InterPro" id="IPR036259">
    <property type="entry name" value="MFS_trans_sf"/>
</dbReference>
<evidence type="ECO:0000313" key="8">
    <source>
        <dbReference type="Proteomes" id="UP000254651"/>
    </source>
</evidence>
<feature type="transmembrane region" description="Helical" evidence="5">
    <location>
        <begin position="145"/>
        <end position="169"/>
    </location>
</feature>
<feature type="transmembrane region" description="Helical" evidence="5">
    <location>
        <begin position="380"/>
        <end position="403"/>
    </location>
</feature>
<dbReference type="Gene3D" id="1.20.1250.20">
    <property type="entry name" value="MFS general substrate transporter like domains"/>
    <property type="match status" value="1"/>
</dbReference>
<dbReference type="GO" id="GO:0046943">
    <property type="term" value="F:carboxylic acid transmembrane transporter activity"/>
    <property type="evidence" value="ECO:0007669"/>
    <property type="project" value="TreeGrafter"/>
</dbReference>
<feature type="transmembrane region" description="Helical" evidence="5">
    <location>
        <begin position="257"/>
        <end position="276"/>
    </location>
</feature>
<dbReference type="CDD" id="cd17365">
    <property type="entry name" value="MFS_PcaK_like"/>
    <property type="match status" value="1"/>
</dbReference>
<evidence type="ECO:0000256" key="4">
    <source>
        <dbReference type="ARBA" id="ARBA00023136"/>
    </source>
</evidence>
<feature type="transmembrane region" description="Helical" evidence="5">
    <location>
        <begin position="56"/>
        <end position="76"/>
    </location>
</feature>
<name>A0A378UHW0_BERDE</name>
<reference evidence="7 8" key="1">
    <citation type="submission" date="2018-06" db="EMBL/GenBank/DDBJ databases">
        <authorList>
            <consortium name="Pathogen Informatics"/>
            <person name="Doyle S."/>
        </authorList>
    </citation>
    <scope>NUCLEOTIDE SEQUENCE [LARGE SCALE GENOMIC DNA]</scope>
    <source>
        <strain evidence="7 8">NCTC10295</strain>
    </source>
</reference>
<keyword evidence="4 5" id="KW-0472">Membrane</keyword>
<accession>A0A378UHW0</accession>
<protein>
    <submittedName>
        <fullName evidence="7">4-hydroxybenzoate transporter PcaK</fullName>
    </submittedName>
</protein>
<sequence>MNAMTLKRQVDEKPMNAFQWLVVAICICLNIIDGFDVLVMAFTASAVAKEWSLSGAQIGLLLSSGLFGMAAGSLILAPQADKFGRKPVILLSLVVVSAGMILSSFSTSAVMLGILRFITGVGIGGILASSNVLTSEYSSAKWRSFTISLQSAGYGIGATGGGLVSMYLIEAYGWQSVFLFGGLLSTAFIFVVWLCLPESLEFLLSQQPKGALGKAQKLTAKLALPRMESLPPKPQHTLQTSSGFGSLFGQGNTMPTLMIWAAFFLVMFAFYCILSWTPKLLTGAGMTAEQGISVGIWMNIGSMFGAIFIGFLGTRFNIKTVHAVFLLLTALLTLSFAQSLSQLTLAMALAFFLGSFANGSVAGLYAVAPTLYESANRARGVGTAITFGRAGSIVSPMIIGFLLDAGWQPVSLFYLNAAVFALAIAAVWKLKQLKPAG</sequence>
<dbReference type="Pfam" id="PF07690">
    <property type="entry name" value="MFS_1"/>
    <property type="match status" value="1"/>
</dbReference>
<dbReference type="PROSITE" id="PS00216">
    <property type="entry name" value="SUGAR_TRANSPORT_1"/>
    <property type="match status" value="1"/>
</dbReference>
<dbReference type="InterPro" id="IPR011701">
    <property type="entry name" value="MFS"/>
</dbReference>
<dbReference type="GO" id="GO:0005886">
    <property type="term" value="C:plasma membrane"/>
    <property type="evidence" value="ECO:0007669"/>
    <property type="project" value="TreeGrafter"/>
</dbReference>
<comment type="subcellular location">
    <subcellularLocation>
        <location evidence="1">Membrane</location>
        <topology evidence="1">Multi-pass membrane protein</topology>
    </subcellularLocation>
</comment>
<feature type="transmembrane region" description="Helical" evidence="5">
    <location>
        <begin position="321"/>
        <end position="340"/>
    </location>
</feature>
<dbReference type="EMBL" id="UGQS01000002">
    <property type="protein sequence ID" value="STZ76968.1"/>
    <property type="molecule type" value="Genomic_DNA"/>
</dbReference>
<keyword evidence="8" id="KW-1185">Reference proteome</keyword>
<dbReference type="SUPFAM" id="SSF103473">
    <property type="entry name" value="MFS general substrate transporter"/>
    <property type="match status" value="1"/>
</dbReference>
<evidence type="ECO:0000256" key="5">
    <source>
        <dbReference type="SAM" id="Phobius"/>
    </source>
</evidence>
<keyword evidence="3 5" id="KW-1133">Transmembrane helix</keyword>
<feature type="transmembrane region" description="Helical" evidence="5">
    <location>
        <begin position="113"/>
        <end position="133"/>
    </location>
</feature>
<keyword evidence="2 5" id="KW-0812">Transmembrane</keyword>
<evidence type="ECO:0000313" key="7">
    <source>
        <dbReference type="EMBL" id="STZ76968.1"/>
    </source>
</evidence>
<dbReference type="Proteomes" id="UP000254651">
    <property type="component" value="Unassembled WGS sequence"/>
</dbReference>
<feature type="transmembrane region" description="Helical" evidence="5">
    <location>
        <begin position="296"/>
        <end position="314"/>
    </location>
</feature>
<organism evidence="7 8">
    <name type="scientific">Bergeriella denitrificans</name>
    <name type="common">Neisseria denitrificans</name>
    <dbReference type="NCBI Taxonomy" id="494"/>
    <lineage>
        <taxon>Bacteria</taxon>
        <taxon>Pseudomonadati</taxon>
        <taxon>Pseudomonadota</taxon>
        <taxon>Betaproteobacteria</taxon>
        <taxon>Neisseriales</taxon>
        <taxon>Neisseriaceae</taxon>
        <taxon>Bergeriella</taxon>
    </lineage>
</organism>
<proteinExistence type="predicted"/>